<dbReference type="RefSeq" id="WP_106350811.1">
    <property type="nucleotide sequence ID" value="NZ_PVUE01000023.1"/>
</dbReference>
<reference evidence="1 2" key="1">
    <citation type="submission" date="2018-03" db="EMBL/GenBank/DDBJ databases">
        <title>Genomic Encyclopedia of Archaeal and Bacterial Type Strains, Phase II (KMG-II): from individual species to whole genera.</title>
        <authorList>
            <person name="Goeker M."/>
        </authorList>
    </citation>
    <scope>NUCLEOTIDE SEQUENCE [LARGE SCALE GENOMIC DNA]</scope>
    <source>
        <strain evidence="1 2">DSM 100065</strain>
    </source>
</reference>
<protein>
    <submittedName>
        <fullName evidence="1">Uncharacterized protein</fullName>
    </submittedName>
</protein>
<proteinExistence type="predicted"/>
<sequence>MRTADTDATYYLTAATMAYPRGRVLRLTADGTLAVHDQQQWRDLGRTAGVPEEVRAISRAEAIQVTGQLP</sequence>
<gene>
    <name evidence="1" type="ORF">CLV47_12326</name>
</gene>
<name>A0A2T0ZF48_9ACTN</name>
<evidence type="ECO:0000313" key="1">
    <source>
        <dbReference type="EMBL" id="PRZ34794.1"/>
    </source>
</evidence>
<dbReference type="EMBL" id="PVUE01000023">
    <property type="protein sequence ID" value="PRZ34794.1"/>
    <property type="molecule type" value="Genomic_DNA"/>
</dbReference>
<dbReference type="Proteomes" id="UP000237752">
    <property type="component" value="Unassembled WGS sequence"/>
</dbReference>
<accession>A0A2T0ZF48</accession>
<keyword evidence="2" id="KW-1185">Reference proteome</keyword>
<organism evidence="1 2">
    <name type="scientific">Antricoccus suffuscus</name>
    <dbReference type="NCBI Taxonomy" id="1629062"/>
    <lineage>
        <taxon>Bacteria</taxon>
        <taxon>Bacillati</taxon>
        <taxon>Actinomycetota</taxon>
        <taxon>Actinomycetes</taxon>
        <taxon>Geodermatophilales</taxon>
        <taxon>Antricoccaceae</taxon>
        <taxon>Antricoccus</taxon>
    </lineage>
</organism>
<evidence type="ECO:0000313" key="2">
    <source>
        <dbReference type="Proteomes" id="UP000237752"/>
    </source>
</evidence>
<dbReference type="AlphaFoldDB" id="A0A2T0ZF48"/>
<comment type="caution">
    <text evidence="1">The sequence shown here is derived from an EMBL/GenBank/DDBJ whole genome shotgun (WGS) entry which is preliminary data.</text>
</comment>